<comment type="caution">
    <text evidence="1">The sequence shown here is derived from an EMBL/GenBank/DDBJ whole genome shotgun (WGS) entry which is preliminary data.</text>
</comment>
<name>A0A9X2L1R4_9BACT</name>
<dbReference type="AlphaFoldDB" id="A0A9X2L1R4"/>
<sequence>MSNDILAFKEPIRDGLIRILLRIGDIECEVENDAPDFVDPLEDHPTITITPEADLKDITDAFMDSYPLVLNKRKSREDKIVWSLPGGGIWFDMEMDNVKEVWLTEFSFFIESEKPRYLAYYIRDVEHNIEWLQPDAQSGEIRSLSTFKKKFTPPPVSERNVYSGGEILKCADMLGRAIKKIDMRTQEALVRFNTEKGNLEPLLIGMAEKLGYTVKSLDKEVIEREGEKGRSVSHSISLQ</sequence>
<evidence type="ECO:0000313" key="1">
    <source>
        <dbReference type="EMBL" id="MCP9290700.1"/>
    </source>
</evidence>
<dbReference type="Proteomes" id="UP001139125">
    <property type="component" value="Unassembled WGS sequence"/>
</dbReference>
<proteinExistence type="predicted"/>
<dbReference type="RefSeq" id="WP_255133012.1">
    <property type="nucleotide sequence ID" value="NZ_JANDBC010000001.1"/>
</dbReference>
<keyword evidence="2" id="KW-1185">Reference proteome</keyword>
<gene>
    <name evidence="1" type="ORF">NM125_03765</name>
</gene>
<evidence type="ECO:0000313" key="2">
    <source>
        <dbReference type="Proteomes" id="UP001139125"/>
    </source>
</evidence>
<accession>A0A9X2L1R4</accession>
<reference evidence="1" key="1">
    <citation type="submission" date="2022-06" db="EMBL/GenBank/DDBJ databases">
        <title>Gracilimonas sp. CAU 1638 isolated from sea sediment.</title>
        <authorList>
            <person name="Kim W."/>
        </authorList>
    </citation>
    <scope>NUCLEOTIDE SEQUENCE</scope>
    <source>
        <strain evidence="1">CAU 1638</strain>
    </source>
</reference>
<dbReference type="EMBL" id="JANDBC010000001">
    <property type="protein sequence ID" value="MCP9290700.1"/>
    <property type="molecule type" value="Genomic_DNA"/>
</dbReference>
<protein>
    <submittedName>
        <fullName evidence="1">Uncharacterized protein</fullName>
    </submittedName>
</protein>
<organism evidence="1 2">
    <name type="scientific">Gracilimonas sediminicola</name>
    <dbReference type="NCBI Taxonomy" id="2952158"/>
    <lineage>
        <taxon>Bacteria</taxon>
        <taxon>Pseudomonadati</taxon>
        <taxon>Balneolota</taxon>
        <taxon>Balneolia</taxon>
        <taxon>Balneolales</taxon>
        <taxon>Balneolaceae</taxon>
        <taxon>Gracilimonas</taxon>
    </lineage>
</organism>